<sequence>MTVGSLPRPDGSAAPVAVLVVPAGTPGARPVGAPGDESGSAVLVHDLVRSDHLGDADPEQILRPSEDDRAATPLGLSRGTDYLRVWDRADRSVVAALIADTPFTAADLSPDGILVLATGHGAKALRIRAAGAGIAS</sequence>
<dbReference type="EMBL" id="JBBKAK010000001">
    <property type="protein sequence ID" value="MEJ8671405.1"/>
    <property type="molecule type" value="Genomic_DNA"/>
</dbReference>
<name>A0ABU8UR86_9ACTN</name>
<reference evidence="1 2" key="1">
    <citation type="submission" date="2024-03" db="EMBL/GenBank/DDBJ databases">
        <title>Novel Streptomyces species of biotechnological and ecological value are a feature of Machair soil.</title>
        <authorList>
            <person name="Prole J.R."/>
            <person name="Goodfellow M."/>
            <person name="Allenby N."/>
            <person name="Ward A.C."/>
        </authorList>
    </citation>
    <scope>NUCLEOTIDE SEQUENCE [LARGE SCALE GENOMIC DNA]</scope>
    <source>
        <strain evidence="1 2">MS1.AVA.1</strain>
    </source>
</reference>
<protein>
    <submittedName>
        <fullName evidence="1">Uncharacterized protein</fullName>
    </submittedName>
</protein>
<keyword evidence="2" id="KW-1185">Reference proteome</keyword>
<gene>
    <name evidence="1" type="ORF">WKI71_32550</name>
</gene>
<evidence type="ECO:0000313" key="1">
    <source>
        <dbReference type="EMBL" id="MEJ8671405.1"/>
    </source>
</evidence>
<organism evidence="1 2">
    <name type="scientific">Streptomyces machairae</name>
    <dbReference type="NCBI Taxonomy" id="3134109"/>
    <lineage>
        <taxon>Bacteria</taxon>
        <taxon>Bacillati</taxon>
        <taxon>Actinomycetota</taxon>
        <taxon>Actinomycetes</taxon>
        <taxon>Kitasatosporales</taxon>
        <taxon>Streptomycetaceae</taxon>
        <taxon>Streptomyces</taxon>
    </lineage>
</organism>
<evidence type="ECO:0000313" key="2">
    <source>
        <dbReference type="Proteomes" id="UP001376459"/>
    </source>
</evidence>
<dbReference type="Proteomes" id="UP001376459">
    <property type="component" value="Unassembled WGS sequence"/>
</dbReference>
<comment type="caution">
    <text evidence="1">The sequence shown here is derived from an EMBL/GenBank/DDBJ whole genome shotgun (WGS) entry which is preliminary data.</text>
</comment>
<proteinExistence type="predicted"/>
<accession>A0ABU8UR86</accession>